<organism evidence="1 2">
    <name type="scientific">Vibrio phage phi 1</name>
    <dbReference type="NCBI Taxonomy" id="1589297"/>
    <lineage>
        <taxon>Viruses</taxon>
        <taxon>Duplodnaviria</taxon>
        <taxon>Heunggongvirae</taxon>
        <taxon>Uroviricota</taxon>
        <taxon>Caudoviricetes</taxon>
        <taxon>Schitoviridae</taxon>
        <taxon>Pacinivirus</taxon>
        <taxon>Pacinivirus phi1</taxon>
    </lineage>
</organism>
<dbReference type="KEGG" id="vg:26625679"/>
<dbReference type="EMBL" id="KP280062">
    <property type="protein sequence ID" value="AJF40741.1"/>
    <property type="molecule type" value="Genomic_DNA"/>
</dbReference>
<evidence type="ECO:0000313" key="2">
    <source>
        <dbReference type="Proteomes" id="UP000031803"/>
    </source>
</evidence>
<reference evidence="1 2" key="1">
    <citation type="submission" date="2014-12" db="EMBL/GenBank/DDBJ databases">
        <title>Complete genome sequences of three Vibrio cholerae specific bacteriophages.</title>
        <authorList>
            <person name="Bhandare S.G."/>
            <person name="Warry A."/>
            <person name="Emes R.D."/>
            <person name="Hooton S.P.T."/>
            <person name="Barrow P.A."/>
            <person name="Atterbury R.J."/>
        </authorList>
    </citation>
    <scope>NUCLEOTIDE SEQUENCE [LARGE SCALE GENOMIC DNA]</scope>
</reference>
<sequence length="705" mass="79269">MSDINEEFLEDTVPSLQEDWKNKPKVSDLLSDFNNAKSTKDTQVAIIDDWLAQLNVTGAYKPKQQVGRSSVQPKLIRKQAEWRYSALSEPFLNDENIFSIAPKTWQDREAARQNEAILNYQFNNQLNKVKLIDTMVRTAVNEGTVIFRTSWCLEETKVTENVPVFQYVEATGESIDLINQAVQMYQMNPSILETMPEALAESVRYSVANNRPILAIINGYAEQEVIKTVKNQPEVTICDYHNVTIDPTCNGNLDEAKFVIHSFESSRSDLEKYGIYSNLEYIKEDSSTSTSSDHYSSDTSFTFSDKARKKIVVYEYWGYWDIDGSGVTTPIVASWVDDVMIRLEKNPYPDGKLPFVVVPYLPVKDSVYGEADAELLSDNQKLIGALTRGMIDAMARSANGQRGMSKNLLDPVNERKFKMGEDYKYNPGTNPVTDIIEHKYPELPASSYNMLQMFTLEADALSGVKSFSQGLTGDSLGTTTAGVQGVIGASGKRELGILRRLANGLTEVAKKILAMNSVWLSDEEVIRITDEEFVQINRDNLVGSFDIKLSISNAETDAIKAQELSFMLQTMGQSLPFDMTKLILGEIAKLRGMPDLSKMISKYNPEPSPQAQLEMQIKQLEAQELQMRIAKLQAEIQLMPYEAQTEVAKARKANTEADLNTLDFVEQETGVKQERELELMQAQAKGNTQRDIVKTFLDTNKQGNQ</sequence>
<dbReference type="OrthoDB" id="980at10239"/>
<proteinExistence type="predicted"/>
<dbReference type="Proteomes" id="UP000031803">
    <property type="component" value="Segment"/>
</dbReference>
<dbReference type="Pfam" id="PF23899">
    <property type="entry name" value="SU10_portal"/>
    <property type="match status" value="1"/>
</dbReference>
<evidence type="ECO:0000313" key="1">
    <source>
        <dbReference type="EMBL" id="AJF40741.1"/>
    </source>
</evidence>
<dbReference type="RefSeq" id="YP_009198601.1">
    <property type="nucleotide sequence ID" value="NC_028799.1"/>
</dbReference>
<protein>
    <submittedName>
        <fullName evidence="1">Portal protein</fullName>
    </submittedName>
</protein>
<accession>A0A0B5GYH8</accession>
<keyword evidence="2" id="KW-1185">Reference proteome</keyword>
<name>A0A0B5GYH8_9CAUD</name>
<dbReference type="InterPro" id="IPR056909">
    <property type="entry name" value="SU10_portal"/>
</dbReference>
<dbReference type="GeneID" id="26625679"/>
<gene>
    <name evidence="1" type="ORF">SBVP1_0083</name>
</gene>